<evidence type="ECO:0000313" key="1">
    <source>
        <dbReference type="Proteomes" id="UP000813463"/>
    </source>
</evidence>
<protein>
    <recommendedName>
        <fullName evidence="3">DUF761 domain-containing protein</fullName>
    </recommendedName>
</protein>
<dbReference type="Pfam" id="PF05553">
    <property type="entry name" value="DUF761"/>
    <property type="match status" value="1"/>
</dbReference>
<dbReference type="KEGG" id="soe:110786740"/>
<evidence type="ECO:0008006" key="3">
    <source>
        <dbReference type="Google" id="ProtNLM"/>
    </source>
</evidence>
<accession>A0A9R0IDA7</accession>
<gene>
    <name evidence="2" type="primary">LOC110786740</name>
</gene>
<organism evidence="1 2">
    <name type="scientific">Spinacia oleracea</name>
    <name type="common">Spinach</name>
    <dbReference type="NCBI Taxonomy" id="3562"/>
    <lineage>
        <taxon>Eukaryota</taxon>
        <taxon>Viridiplantae</taxon>
        <taxon>Streptophyta</taxon>
        <taxon>Embryophyta</taxon>
        <taxon>Tracheophyta</taxon>
        <taxon>Spermatophyta</taxon>
        <taxon>Magnoliopsida</taxon>
        <taxon>eudicotyledons</taxon>
        <taxon>Gunneridae</taxon>
        <taxon>Pentapetalae</taxon>
        <taxon>Caryophyllales</taxon>
        <taxon>Chenopodiaceae</taxon>
        <taxon>Chenopodioideae</taxon>
        <taxon>Anserineae</taxon>
        <taxon>Spinacia</taxon>
    </lineage>
</organism>
<reference evidence="1" key="1">
    <citation type="journal article" date="2021" name="Nat. Commun.">
        <title>Genomic analyses provide insights into spinach domestication and the genetic basis of agronomic traits.</title>
        <authorList>
            <person name="Cai X."/>
            <person name="Sun X."/>
            <person name="Xu C."/>
            <person name="Sun H."/>
            <person name="Wang X."/>
            <person name="Ge C."/>
            <person name="Zhang Z."/>
            <person name="Wang Q."/>
            <person name="Fei Z."/>
            <person name="Jiao C."/>
            <person name="Wang Q."/>
        </authorList>
    </citation>
    <scope>NUCLEOTIDE SEQUENCE [LARGE SCALE GENOMIC DNA]</scope>
    <source>
        <strain evidence="1">cv. Varoflay</strain>
    </source>
</reference>
<evidence type="ECO:0000313" key="2">
    <source>
        <dbReference type="RefSeq" id="XP_021847007.1"/>
    </source>
</evidence>
<dbReference type="RefSeq" id="XP_021847007.1">
    <property type="nucleotide sequence ID" value="XM_021991315.2"/>
</dbReference>
<dbReference type="OrthoDB" id="684076at2759"/>
<dbReference type="PANTHER" id="PTHR33450:SF31">
    <property type="entry name" value="EMB|CAB67623.1"/>
    <property type="match status" value="1"/>
</dbReference>
<sequence length="208" mass="24022">MKNKASVFVKNMISALSTIVKGKVTGVKGKANAMRVRLLVFSLMKGKKLSLGTLSTKIQALLDRKRNDKIMAEEEISLDDIDDEDDDQNKAIILYNTNMASESSTTTDHELAPSEKRELLLEYYGRDEYYDDDKYPDLTHSLFDEEDEHEGSIIDMVKNSKENEGQDFKLEDEIDHVADLFIKRFRRQMLLQKWDSFKRIQEMLGRSA</sequence>
<proteinExistence type="predicted"/>
<dbReference type="AlphaFoldDB" id="A0A9R0IDA7"/>
<dbReference type="GeneID" id="110786740"/>
<name>A0A9R0IDA7_SPIOL</name>
<dbReference type="InterPro" id="IPR008480">
    <property type="entry name" value="DUF761_pln"/>
</dbReference>
<dbReference type="PANTHER" id="PTHR33450">
    <property type="entry name" value="EMB|CAB67623.1-RELATED"/>
    <property type="match status" value="1"/>
</dbReference>
<keyword evidence="1" id="KW-1185">Reference proteome</keyword>
<reference evidence="2" key="2">
    <citation type="submission" date="2025-08" db="UniProtKB">
        <authorList>
            <consortium name="RefSeq"/>
        </authorList>
    </citation>
    <scope>IDENTIFICATION</scope>
    <source>
        <tissue evidence="2">Leaf</tissue>
    </source>
</reference>
<dbReference type="Proteomes" id="UP000813463">
    <property type="component" value="Chromosome 1"/>
</dbReference>